<dbReference type="EMBL" id="JBHLTC010000012">
    <property type="protein sequence ID" value="MFC0624533.1"/>
    <property type="molecule type" value="Genomic_DNA"/>
</dbReference>
<proteinExistence type="predicted"/>
<dbReference type="SUPFAM" id="SSF46785">
    <property type="entry name" value="Winged helix' DNA-binding domain"/>
    <property type="match status" value="1"/>
</dbReference>
<dbReference type="InterPro" id="IPR036390">
    <property type="entry name" value="WH_DNA-bd_sf"/>
</dbReference>
<dbReference type="InterPro" id="IPR045981">
    <property type="entry name" value="DUF5937"/>
</dbReference>
<dbReference type="InterPro" id="IPR051011">
    <property type="entry name" value="Metal_resp_trans_reg"/>
</dbReference>
<gene>
    <name evidence="5" type="ORF">ACFFGN_10710</name>
</gene>
<name>A0ABV6QIY7_9ACTN</name>
<sequence length="335" mass="37639">MITLRMPPDAAEHVSFELSALAETVHSWHALSAPGHHALQLPWVRRCRDLPPQLRNDLRRLSWVVRDYVPALFEAGAGHLDRTFAEEVEIVRALPAAHIARDLSEAVLVNESAKANAANLRKLIKKDPRGVLDDVLTTLTTYWELAFSKEWDHLEPQLLDTVAEAGTALPGGVLPLLRELAPAIRLDVRRRLVLLDRPHDHRVEVAERGPLRLTPSYYAWPHVRVTCDEPWPLRMTYPVVPPNPQVRESVELSAGLRALGGQSRLDIIRLLAEEPRSTQELSGLLGLSGAAVSRHLKLLLDAGVVQTRREGYYVLYEVVGQRLIDLAYELRLLAR</sequence>
<feature type="domain" description="HTH arsR-type" evidence="4">
    <location>
        <begin position="244"/>
        <end position="335"/>
    </location>
</feature>
<dbReference type="InterPro" id="IPR011991">
    <property type="entry name" value="ArsR-like_HTH"/>
</dbReference>
<evidence type="ECO:0000313" key="6">
    <source>
        <dbReference type="Proteomes" id="UP001589890"/>
    </source>
</evidence>
<reference evidence="5 6" key="1">
    <citation type="submission" date="2024-09" db="EMBL/GenBank/DDBJ databases">
        <authorList>
            <person name="Sun Q."/>
            <person name="Mori K."/>
        </authorList>
    </citation>
    <scope>NUCLEOTIDE SEQUENCE [LARGE SCALE GENOMIC DNA]</scope>
    <source>
        <strain evidence="5 6">CGMCC 1.15906</strain>
    </source>
</reference>
<dbReference type="Proteomes" id="UP001589890">
    <property type="component" value="Unassembled WGS sequence"/>
</dbReference>
<dbReference type="PROSITE" id="PS50987">
    <property type="entry name" value="HTH_ARSR_2"/>
    <property type="match status" value="1"/>
</dbReference>
<dbReference type="Pfam" id="PF19361">
    <property type="entry name" value="DUF5937"/>
    <property type="match status" value="2"/>
</dbReference>
<protein>
    <submittedName>
        <fullName evidence="5">DUF5937 family protein</fullName>
    </submittedName>
</protein>
<dbReference type="Gene3D" id="1.10.10.10">
    <property type="entry name" value="Winged helix-like DNA-binding domain superfamily/Winged helix DNA-binding domain"/>
    <property type="match status" value="1"/>
</dbReference>
<evidence type="ECO:0000256" key="3">
    <source>
        <dbReference type="ARBA" id="ARBA00023163"/>
    </source>
</evidence>
<keyword evidence="6" id="KW-1185">Reference proteome</keyword>
<dbReference type="InterPro" id="IPR001845">
    <property type="entry name" value="HTH_ArsR_DNA-bd_dom"/>
</dbReference>
<organism evidence="5 6">
    <name type="scientific">Kribbella deserti</name>
    <dbReference type="NCBI Taxonomy" id="1926257"/>
    <lineage>
        <taxon>Bacteria</taxon>
        <taxon>Bacillati</taxon>
        <taxon>Actinomycetota</taxon>
        <taxon>Actinomycetes</taxon>
        <taxon>Propionibacteriales</taxon>
        <taxon>Kribbellaceae</taxon>
        <taxon>Kribbella</taxon>
    </lineage>
</organism>
<evidence type="ECO:0000256" key="2">
    <source>
        <dbReference type="ARBA" id="ARBA00023125"/>
    </source>
</evidence>
<dbReference type="RefSeq" id="WP_380046012.1">
    <property type="nucleotide sequence ID" value="NZ_JBHLTC010000012.1"/>
</dbReference>
<accession>A0ABV6QIY7</accession>
<dbReference type="PANTHER" id="PTHR43132">
    <property type="entry name" value="ARSENICAL RESISTANCE OPERON REPRESSOR ARSR-RELATED"/>
    <property type="match status" value="1"/>
</dbReference>
<dbReference type="SMART" id="SM00418">
    <property type="entry name" value="HTH_ARSR"/>
    <property type="match status" value="1"/>
</dbReference>
<evidence type="ECO:0000256" key="1">
    <source>
        <dbReference type="ARBA" id="ARBA00023015"/>
    </source>
</evidence>
<keyword evidence="1" id="KW-0805">Transcription regulation</keyword>
<evidence type="ECO:0000259" key="4">
    <source>
        <dbReference type="PROSITE" id="PS50987"/>
    </source>
</evidence>
<dbReference type="CDD" id="cd00090">
    <property type="entry name" value="HTH_ARSR"/>
    <property type="match status" value="1"/>
</dbReference>
<dbReference type="InterPro" id="IPR036388">
    <property type="entry name" value="WH-like_DNA-bd_sf"/>
</dbReference>
<dbReference type="Pfam" id="PF01022">
    <property type="entry name" value="HTH_5"/>
    <property type="match status" value="1"/>
</dbReference>
<comment type="caution">
    <text evidence="5">The sequence shown here is derived from an EMBL/GenBank/DDBJ whole genome shotgun (WGS) entry which is preliminary data.</text>
</comment>
<dbReference type="NCBIfam" id="NF033788">
    <property type="entry name" value="HTH_metalloreg"/>
    <property type="match status" value="1"/>
</dbReference>
<dbReference type="PRINTS" id="PR00778">
    <property type="entry name" value="HTHARSR"/>
</dbReference>
<dbReference type="PANTHER" id="PTHR43132:SF2">
    <property type="entry name" value="ARSENICAL RESISTANCE OPERON REPRESSOR ARSR-RELATED"/>
    <property type="match status" value="1"/>
</dbReference>
<evidence type="ECO:0000313" key="5">
    <source>
        <dbReference type="EMBL" id="MFC0624533.1"/>
    </source>
</evidence>
<keyword evidence="2" id="KW-0238">DNA-binding</keyword>
<keyword evidence="3" id="KW-0804">Transcription</keyword>